<dbReference type="STRING" id="460384.SAMN05216313_15016"/>
<dbReference type="InterPro" id="IPR010064">
    <property type="entry name" value="HK97-gp10_tail"/>
</dbReference>
<name>A0A1I0K6B6_9FIRM</name>
<accession>A0A1I0K6B6</accession>
<gene>
    <name evidence="1" type="ORF">SAMN05216313_15016</name>
</gene>
<reference evidence="2" key="1">
    <citation type="submission" date="2016-10" db="EMBL/GenBank/DDBJ databases">
        <authorList>
            <person name="Varghese N."/>
            <person name="Submissions S."/>
        </authorList>
    </citation>
    <scope>NUCLEOTIDE SEQUENCE [LARGE SCALE GENOMIC DNA]</scope>
    <source>
        <strain evidence="2">NLAE-zl-G277</strain>
    </source>
</reference>
<organism evidence="1 2">
    <name type="scientific">Enterocloster lavalensis</name>
    <dbReference type="NCBI Taxonomy" id="460384"/>
    <lineage>
        <taxon>Bacteria</taxon>
        <taxon>Bacillati</taxon>
        <taxon>Bacillota</taxon>
        <taxon>Clostridia</taxon>
        <taxon>Lachnospirales</taxon>
        <taxon>Lachnospiraceae</taxon>
        <taxon>Enterocloster</taxon>
    </lineage>
</organism>
<keyword evidence="2" id="KW-1185">Reference proteome</keyword>
<proteinExistence type="predicted"/>
<dbReference type="RefSeq" id="WP_092371397.1">
    <property type="nucleotide sequence ID" value="NZ_FOIM01000050.1"/>
</dbReference>
<dbReference type="Pfam" id="PF04883">
    <property type="entry name" value="HK97-gp10_like"/>
    <property type="match status" value="1"/>
</dbReference>
<dbReference type="EMBL" id="FOIM01000050">
    <property type="protein sequence ID" value="SEU19366.1"/>
    <property type="molecule type" value="Genomic_DNA"/>
</dbReference>
<evidence type="ECO:0000313" key="1">
    <source>
        <dbReference type="EMBL" id="SEU19366.1"/>
    </source>
</evidence>
<protein>
    <submittedName>
        <fullName evidence="1">Bacteriophage HK97-gp10, putative tail-component</fullName>
    </submittedName>
</protein>
<dbReference type="AlphaFoldDB" id="A0A1I0K6B6"/>
<sequence length="202" mass="22617">MGKGGSFDFKEIEKLQKQIEQMERERNTFCEACAKELAARLLTKVIKRTPVGDHPNPVKFAAHLPPRKVEFNTKDGKHVSFTAKAKVKQVSFRVDKGLNGGTLRRGWTAQAKGSGAEGLKSRGISDYVNTLKVHHFGDTYVVEIANPVDYASYVEYGHRTANHKGWVKGHFMLTISEQQLQSQAPSILEKKLAKYLKGTFNV</sequence>
<evidence type="ECO:0000313" key="2">
    <source>
        <dbReference type="Proteomes" id="UP000198508"/>
    </source>
</evidence>
<dbReference type="Proteomes" id="UP000198508">
    <property type="component" value="Unassembled WGS sequence"/>
</dbReference>